<proteinExistence type="predicted"/>
<evidence type="ECO:0000313" key="1">
    <source>
        <dbReference type="EMBL" id="QXF32672.1"/>
    </source>
</evidence>
<reference evidence="1 2" key="1">
    <citation type="submission" date="2017-03" db="EMBL/GenBank/DDBJ databases">
        <title>Genome comparison of Photorhabdus luminescens strain 0813-124 phase variants.</title>
        <authorList>
            <person name="Chien C.-C."/>
            <person name="Chen W.-J."/>
            <person name="Shih M.-C."/>
            <person name="Hsieh F.-C."/>
        </authorList>
    </citation>
    <scope>NUCLEOTIDE SEQUENCE [LARGE SCALE GENOMIC DNA]</scope>
    <source>
        <strain evidence="1 2">0813-124 phase II</strain>
    </source>
</reference>
<evidence type="ECO:0000313" key="2">
    <source>
        <dbReference type="Proteomes" id="UP000693715"/>
    </source>
</evidence>
<protein>
    <submittedName>
        <fullName evidence="1">LysR family transcriptional regulator</fullName>
    </submittedName>
</protein>
<dbReference type="EMBL" id="CP020335">
    <property type="protein sequence ID" value="QXF32672.1"/>
    <property type="molecule type" value="Genomic_DNA"/>
</dbReference>
<accession>A0ABX8LUZ2</accession>
<keyword evidence="2" id="KW-1185">Reference proteome</keyword>
<organism evidence="1 2">
    <name type="scientific">Photorhabdus akhurstii</name>
    <dbReference type="NCBI Taxonomy" id="171438"/>
    <lineage>
        <taxon>Bacteria</taxon>
        <taxon>Pseudomonadati</taxon>
        <taxon>Pseudomonadota</taxon>
        <taxon>Gammaproteobacteria</taxon>
        <taxon>Enterobacterales</taxon>
        <taxon>Morganellaceae</taxon>
        <taxon>Photorhabdus</taxon>
    </lineage>
</organism>
<dbReference type="Proteomes" id="UP000693715">
    <property type="component" value="Chromosome"/>
</dbReference>
<sequence>MDKLRAISVFRRVVELGSFKAAAQDLGLSKDVSDSKNFRITYGMQFADTKVTIITSRYRKLQYY</sequence>
<name>A0ABX8LUZ2_9GAMM</name>
<gene>
    <name evidence="1" type="ORF">B0X70_05470</name>
</gene>